<dbReference type="Proteomes" id="UP001154078">
    <property type="component" value="Chromosome 1"/>
</dbReference>
<dbReference type="OrthoDB" id="3045089at2759"/>
<dbReference type="GO" id="GO:0016477">
    <property type="term" value="P:cell migration"/>
    <property type="evidence" value="ECO:0007669"/>
    <property type="project" value="TreeGrafter"/>
</dbReference>
<dbReference type="PROSITE" id="PS50020">
    <property type="entry name" value="WW_DOMAIN_2"/>
    <property type="match status" value="1"/>
</dbReference>
<feature type="region of interest" description="Disordered" evidence="3">
    <location>
        <begin position="292"/>
        <end position="320"/>
    </location>
</feature>
<dbReference type="GO" id="GO:0019900">
    <property type="term" value="F:kinase binding"/>
    <property type="evidence" value="ECO:0007669"/>
    <property type="project" value="TreeGrafter"/>
</dbReference>
<dbReference type="InterPro" id="IPR051105">
    <property type="entry name" value="WWC/KIBRA_Hippo_Reg"/>
</dbReference>
<accession>A0A9P0ATB7</accession>
<feature type="compositionally biased region" description="Basic and acidic residues" evidence="3">
    <location>
        <begin position="296"/>
        <end position="312"/>
    </location>
</feature>
<name>A0A9P0ATB7_BRAAE</name>
<dbReference type="GO" id="GO:0006355">
    <property type="term" value="P:regulation of DNA-templated transcription"/>
    <property type="evidence" value="ECO:0007669"/>
    <property type="project" value="TreeGrafter"/>
</dbReference>
<dbReference type="GO" id="GO:0035330">
    <property type="term" value="P:regulation of hippo signaling"/>
    <property type="evidence" value="ECO:0007669"/>
    <property type="project" value="TreeGrafter"/>
</dbReference>
<sequence>MAELRELPTGWECKVDEKTGKNYFINHYTKTTTWEDPRPRNRALQTTPRHFSNMPIEHVPMQHGSPDLRRNYVYPSHQPPMPAFQIPGHHSPKIIPLQEFHSIPRMSPLSVRGNRVQDSSLTIVPHTDDAVSKINTMFPTVSETHIRLLMKKYHNREALVISALQVEKNPIATPGPFATPPPQRAPMHATPPPGVRAQTSRGGSPVYRTQTSSGPNSCYAGSPRMGGDAAYRSSPRPHSSPKLKLRYMKSIFPQAEETVILEVLQNNDNNIQKTSENLKEMGFDKKDTVKAAQQKLDQKKEEERIEEAKLDRPPTPPPILKSTEEKQLIKEKLKQKYKDVQDHLIKMALESVDFDESRANQILQIMVQEDKNNEKMNEIKIEEEKQITEVDSPAPSTLPISQSRMSIKSLLKSEKNDKEKTSFNRVIEENAKDDFKSPYLSNTMGRNLDITRGPNEKLLLEDYVKWQGPNANFRKGPQTLAKGSNKSLLTNRSYAACGPNSELRKGPKFSLAKGSIFSHMKSVMVGDARGK</sequence>
<evidence type="ECO:0000313" key="6">
    <source>
        <dbReference type="EMBL" id="CAH0547723.1"/>
    </source>
</evidence>
<dbReference type="AlphaFoldDB" id="A0A9P0ATB7"/>
<feature type="domain" description="WW" evidence="4">
    <location>
        <begin position="5"/>
        <end position="39"/>
    </location>
</feature>
<feature type="region of interest" description="Disordered" evidence="3">
    <location>
        <begin position="177"/>
        <end position="242"/>
    </location>
</feature>
<dbReference type="GO" id="GO:0060090">
    <property type="term" value="F:molecular adaptor activity"/>
    <property type="evidence" value="ECO:0007669"/>
    <property type="project" value="TreeGrafter"/>
</dbReference>
<dbReference type="Gene3D" id="1.10.8.10">
    <property type="entry name" value="DNA helicase RuvA subunit, C-terminal domain"/>
    <property type="match status" value="1"/>
</dbReference>
<dbReference type="SMART" id="SM00546">
    <property type="entry name" value="CUE"/>
    <property type="match status" value="2"/>
</dbReference>
<feature type="compositionally biased region" description="Pro residues" evidence="3">
    <location>
        <begin position="177"/>
        <end position="194"/>
    </location>
</feature>
<proteinExistence type="predicted"/>
<dbReference type="InterPro" id="IPR009060">
    <property type="entry name" value="UBA-like_sf"/>
</dbReference>
<comment type="subcellular location">
    <subcellularLocation>
        <location evidence="1">Cytoplasm</location>
    </subcellularLocation>
</comment>
<evidence type="ECO:0000256" key="2">
    <source>
        <dbReference type="ARBA" id="ARBA00022490"/>
    </source>
</evidence>
<dbReference type="GO" id="GO:0043130">
    <property type="term" value="F:ubiquitin binding"/>
    <property type="evidence" value="ECO:0007669"/>
    <property type="project" value="InterPro"/>
</dbReference>
<dbReference type="SUPFAM" id="SSF51045">
    <property type="entry name" value="WW domain"/>
    <property type="match status" value="1"/>
</dbReference>
<evidence type="ECO:0000256" key="3">
    <source>
        <dbReference type="SAM" id="MobiDB-lite"/>
    </source>
</evidence>
<evidence type="ECO:0000313" key="7">
    <source>
        <dbReference type="Proteomes" id="UP001154078"/>
    </source>
</evidence>
<dbReference type="Gene3D" id="2.20.70.10">
    <property type="match status" value="1"/>
</dbReference>
<feature type="domain" description="CUE" evidence="5">
    <location>
        <begin position="240"/>
        <end position="283"/>
    </location>
</feature>
<evidence type="ECO:0000256" key="1">
    <source>
        <dbReference type="ARBA" id="ARBA00004496"/>
    </source>
</evidence>
<dbReference type="GO" id="GO:0005737">
    <property type="term" value="C:cytoplasm"/>
    <property type="evidence" value="ECO:0007669"/>
    <property type="project" value="UniProtKB-SubCell"/>
</dbReference>
<dbReference type="InterPro" id="IPR001202">
    <property type="entry name" value="WW_dom"/>
</dbReference>
<organism evidence="6 7">
    <name type="scientific">Brassicogethes aeneus</name>
    <name type="common">Rape pollen beetle</name>
    <name type="synonym">Meligethes aeneus</name>
    <dbReference type="NCBI Taxonomy" id="1431903"/>
    <lineage>
        <taxon>Eukaryota</taxon>
        <taxon>Metazoa</taxon>
        <taxon>Ecdysozoa</taxon>
        <taxon>Arthropoda</taxon>
        <taxon>Hexapoda</taxon>
        <taxon>Insecta</taxon>
        <taxon>Pterygota</taxon>
        <taxon>Neoptera</taxon>
        <taxon>Endopterygota</taxon>
        <taxon>Coleoptera</taxon>
        <taxon>Polyphaga</taxon>
        <taxon>Cucujiformia</taxon>
        <taxon>Nitidulidae</taxon>
        <taxon>Meligethinae</taxon>
        <taxon>Brassicogethes</taxon>
    </lineage>
</organism>
<dbReference type="SUPFAM" id="SSF46934">
    <property type="entry name" value="UBA-like"/>
    <property type="match status" value="1"/>
</dbReference>
<keyword evidence="2" id="KW-0963">Cytoplasm</keyword>
<dbReference type="GO" id="GO:0046621">
    <property type="term" value="P:negative regulation of organ growth"/>
    <property type="evidence" value="ECO:0007669"/>
    <property type="project" value="TreeGrafter"/>
</dbReference>
<gene>
    <name evidence="6" type="ORF">MELIAE_LOCUS1653</name>
</gene>
<dbReference type="EMBL" id="OV121132">
    <property type="protein sequence ID" value="CAH0547723.1"/>
    <property type="molecule type" value="Genomic_DNA"/>
</dbReference>
<keyword evidence="7" id="KW-1185">Reference proteome</keyword>
<evidence type="ECO:0000259" key="4">
    <source>
        <dbReference type="PROSITE" id="PS50020"/>
    </source>
</evidence>
<dbReference type="InterPro" id="IPR036020">
    <property type="entry name" value="WW_dom_sf"/>
</dbReference>
<dbReference type="PANTHER" id="PTHR14791:SF23">
    <property type="entry name" value="WW DOMAIN-CONTAINING PROTEIN"/>
    <property type="match status" value="1"/>
</dbReference>
<dbReference type="Pfam" id="PF00397">
    <property type="entry name" value="WW"/>
    <property type="match status" value="1"/>
</dbReference>
<evidence type="ECO:0000259" key="5">
    <source>
        <dbReference type="PROSITE" id="PS51140"/>
    </source>
</evidence>
<dbReference type="PANTHER" id="PTHR14791">
    <property type="entry name" value="BOMB/KIRA PROTEINS"/>
    <property type="match status" value="1"/>
</dbReference>
<dbReference type="PROSITE" id="PS51140">
    <property type="entry name" value="CUE"/>
    <property type="match status" value="1"/>
</dbReference>
<dbReference type="PROSITE" id="PS01159">
    <property type="entry name" value="WW_DOMAIN_1"/>
    <property type="match status" value="1"/>
</dbReference>
<dbReference type="CDD" id="cd14279">
    <property type="entry name" value="CUE"/>
    <property type="match status" value="1"/>
</dbReference>
<feature type="compositionally biased region" description="Polar residues" evidence="3">
    <location>
        <begin position="197"/>
        <end position="216"/>
    </location>
</feature>
<dbReference type="SMART" id="SM00456">
    <property type="entry name" value="WW"/>
    <property type="match status" value="1"/>
</dbReference>
<reference evidence="6" key="1">
    <citation type="submission" date="2021-12" db="EMBL/GenBank/DDBJ databases">
        <authorList>
            <person name="King R."/>
        </authorList>
    </citation>
    <scope>NUCLEOTIDE SEQUENCE</scope>
</reference>
<dbReference type="InterPro" id="IPR003892">
    <property type="entry name" value="CUE"/>
</dbReference>
<protein>
    <submittedName>
        <fullName evidence="6">Uncharacterized protein</fullName>
    </submittedName>
</protein>
<dbReference type="CDD" id="cd00201">
    <property type="entry name" value="WW"/>
    <property type="match status" value="1"/>
</dbReference>